<sequence length="193" mass="22052">MKRKKIDLKKKLLLSLLFTASFLYLKAQNYDSEKKWIKDLKVGVRLQKAQKLYWENGLALDFTSPKIGNEHIHFGLSYVSTRLGSAVGTNAIKQDNFLLNVGYFFRNEKKLQPFTRLNTGFFYADYESEIFDELPNTALLLSIDTGLSYKFNAPITLHLSAGYNLNSGKGASGPGTLFPVFYQMSIFYNIFKK</sequence>
<keyword evidence="1" id="KW-0732">Signal</keyword>
<protein>
    <recommendedName>
        <fullName evidence="4">Outer membrane protein beta-barrel domain-containing protein</fullName>
    </recommendedName>
</protein>
<evidence type="ECO:0000313" key="3">
    <source>
        <dbReference type="Proteomes" id="UP000239522"/>
    </source>
</evidence>
<keyword evidence="3" id="KW-1185">Reference proteome</keyword>
<evidence type="ECO:0000313" key="2">
    <source>
        <dbReference type="EMBL" id="PQB07029.1"/>
    </source>
</evidence>
<name>A0A2S7KWK8_9FLAO</name>
<dbReference type="InterPro" id="IPR011250">
    <property type="entry name" value="OMP/PagP_B-barrel"/>
</dbReference>
<feature type="chain" id="PRO_5015745721" description="Outer membrane protein beta-barrel domain-containing protein" evidence="1">
    <location>
        <begin position="28"/>
        <end position="193"/>
    </location>
</feature>
<dbReference type="Proteomes" id="UP000239522">
    <property type="component" value="Unassembled WGS sequence"/>
</dbReference>
<proteinExistence type="predicted"/>
<evidence type="ECO:0000256" key="1">
    <source>
        <dbReference type="SAM" id="SignalP"/>
    </source>
</evidence>
<accession>A0A2S7KWK8</accession>
<dbReference type="AlphaFoldDB" id="A0A2S7KWK8"/>
<dbReference type="Gene3D" id="2.40.160.20">
    <property type="match status" value="1"/>
</dbReference>
<dbReference type="EMBL" id="MQUA01000013">
    <property type="protein sequence ID" value="PQB07029.1"/>
    <property type="molecule type" value="Genomic_DNA"/>
</dbReference>
<dbReference type="RefSeq" id="WP_104809266.1">
    <property type="nucleotide sequence ID" value="NZ_MQUA01000013.1"/>
</dbReference>
<dbReference type="SUPFAM" id="SSF56925">
    <property type="entry name" value="OMPA-like"/>
    <property type="match status" value="1"/>
</dbReference>
<organism evidence="2 3">
    <name type="scientific">Polaribacter filamentus</name>
    <dbReference type="NCBI Taxonomy" id="53483"/>
    <lineage>
        <taxon>Bacteria</taxon>
        <taxon>Pseudomonadati</taxon>
        <taxon>Bacteroidota</taxon>
        <taxon>Flavobacteriia</taxon>
        <taxon>Flavobacteriales</taxon>
        <taxon>Flavobacteriaceae</taxon>
    </lineage>
</organism>
<evidence type="ECO:0008006" key="4">
    <source>
        <dbReference type="Google" id="ProtNLM"/>
    </source>
</evidence>
<comment type="caution">
    <text evidence="2">The sequence shown here is derived from an EMBL/GenBank/DDBJ whole genome shotgun (WGS) entry which is preliminary data.</text>
</comment>
<feature type="signal peptide" evidence="1">
    <location>
        <begin position="1"/>
        <end position="27"/>
    </location>
</feature>
<reference evidence="2 3" key="1">
    <citation type="submission" date="2016-11" db="EMBL/GenBank/DDBJ databases">
        <title>Trade-off between light-utilization and light-protection in marine flavobacteria.</title>
        <authorList>
            <person name="Kumagai Y."/>
        </authorList>
    </citation>
    <scope>NUCLEOTIDE SEQUENCE [LARGE SCALE GENOMIC DNA]</scope>
    <source>
        <strain evidence="2 3">ATCC 700397</strain>
    </source>
</reference>
<gene>
    <name evidence="2" type="ORF">BST83_07615</name>
</gene>
<dbReference type="OrthoDB" id="764801at2"/>